<organism evidence="2 3">
    <name type="scientific">Kaistia hirudinis</name>
    <dbReference type="NCBI Taxonomy" id="1293440"/>
    <lineage>
        <taxon>Bacteria</taxon>
        <taxon>Pseudomonadati</taxon>
        <taxon>Pseudomonadota</taxon>
        <taxon>Alphaproteobacteria</taxon>
        <taxon>Hyphomicrobiales</taxon>
        <taxon>Kaistiaceae</taxon>
        <taxon>Kaistia</taxon>
    </lineage>
</organism>
<evidence type="ECO:0000256" key="1">
    <source>
        <dbReference type="SAM" id="SignalP"/>
    </source>
</evidence>
<name>A0A840ANV5_9HYPH</name>
<evidence type="ECO:0008006" key="4">
    <source>
        <dbReference type="Google" id="ProtNLM"/>
    </source>
</evidence>
<protein>
    <recommendedName>
        <fullName evidence="4">Glutelin</fullName>
    </recommendedName>
</protein>
<dbReference type="EMBL" id="JACIDS010000004">
    <property type="protein sequence ID" value="MBB3931969.1"/>
    <property type="molecule type" value="Genomic_DNA"/>
</dbReference>
<keyword evidence="1" id="KW-0732">Signal</keyword>
<reference evidence="2 3" key="1">
    <citation type="submission" date="2020-08" db="EMBL/GenBank/DDBJ databases">
        <title>Genomic Encyclopedia of Type Strains, Phase IV (KMG-IV): sequencing the most valuable type-strain genomes for metagenomic binning, comparative biology and taxonomic classification.</title>
        <authorList>
            <person name="Goeker M."/>
        </authorList>
    </citation>
    <scope>NUCLEOTIDE SEQUENCE [LARGE SCALE GENOMIC DNA]</scope>
    <source>
        <strain evidence="2 3">DSM 25966</strain>
    </source>
</reference>
<dbReference type="Proteomes" id="UP000553963">
    <property type="component" value="Unassembled WGS sequence"/>
</dbReference>
<sequence length="174" mass="17807">MATEIGERVGGVRRALQTVALPLLLGLALQAAPAHAAGFECPSRPVADEPAGIKDIKSLLPVGDPLDNPAQLNTAVATLRGQGLSEGLIIDNLIGAYCPVVAANTALNDTQKAELVRRFASLITGIVFSLGSTEAVLLDVPLAPSVLSQVQAKAKAAGISPEDWIADTVAAALK</sequence>
<comment type="caution">
    <text evidence="2">The sequence shown here is derived from an EMBL/GenBank/DDBJ whole genome shotgun (WGS) entry which is preliminary data.</text>
</comment>
<feature type="chain" id="PRO_5032774088" description="Glutelin" evidence="1">
    <location>
        <begin position="37"/>
        <end position="174"/>
    </location>
</feature>
<evidence type="ECO:0000313" key="2">
    <source>
        <dbReference type="EMBL" id="MBB3931969.1"/>
    </source>
</evidence>
<evidence type="ECO:0000313" key="3">
    <source>
        <dbReference type="Proteomes" id="UP000553963"/>
    </source>
</evidence>
<keyword evidence="3" id="KW-1185">Reference proteome</keyword>
<feature type="signal peptide" evidence="1">
    <location>
        <begin position="1"/>
        <end position="36"/>
    </location>
</feature>
<gene>
    <name evidence="2" type="ORF">GGR25_003027</name>
</gene>
<dbReference type="RefSeq" id="WP_183399651.1">
    <property type="nucleotide sequence ID" value="NZ_JACIDS010000004.1"/>
</dbReference>
<accession>A0A840ANV5</accession>
<dbReference type="AlphaFoldDB" id="A0A840ANV5"/>
<proteinExistence type="predicted"/>